<dbReference type="AlphaFoldDB" id="A0A448WMX2"/>
<keyword evidence="3" id="KW-1185">Reference proteome</keyword>
<dbReference type="EMBL" id="CAAALY010026016">
    <property type="protein sequence ID" value="VEL15808.1"/>
    <property type="molecule type" value="Genomic_DNA"/>
</dbReference>
<sequence>NRAAGQRAKSGTNGARYAPATRRACVDADSYDSWGGEDEAKVRAEELDGGGGMYDRSIASRRTSRPAAKWTPTASDGTDGLLLTVQAPPKLFDEIGFSGGGEDSAVVNEKAESRLARTEEGLRLPVVFVIACLNRLAQA</sequence>
<evidence type="ECO:0000256" key="1">
    <source>
        <dbReference type="SAM" id="MobiDB-lite"/>
    </source>
</evidence>
<organism evidence="2 3">
    <name type="scientific">Protopolystoma xenopodis</name>
    <dbReference type="NCBI Taxonomy" id="117903"/>
    <lineage>
        <taxon>Eukaryota</taxon>
        <taxon>Metazoa</taxon>
        <taxon>Spiralia</taxon>
        <taxon>Lophotrochozoa</taxon>
        <taxon>Platyhelminthes</taxon>
        <taxon>Monogenea</taxon>
        <taxon>Polyopisthocotylea</taxon>
        <taxon>Polystomatidea</taxon>
        <taxon>Polystomatidae</taxon>
        <taxon>Protopolystoma</taxon>
    </lineage>
</organism>
<protein>
    <submittedName>
        <fullName evidence="2">Uncharacterized protein</fullName>
    </submittedName>
</protein>
<feature type="region of interest" description="Disordered" evidence="1">
    <location>
        <begin position="45"/>
        <end position="81"/>
    </location>
</feature>
<accession>A0A448WMX2</accession>
<comment type="caution">
    <text evidence="2">The sequence shown here is derived from an EMBL/GenBank/DDBJ whole genome shotgun (WGS) entry which is preliminary data.</text>
</comment>
<feature type="region of interest" description="Disordered" evidence="1">
    <location>
        <begin position="1"/>
        <end position="22"/>
    </location>
</feature>
<name>A0A448WMX2_9PLAT</name>
<feature type="non-terminal residue" evidence="2">
    <location>
        <position position="1"/>
    </location>
</feature>
<evidence type="ECO:0000313" key="3">
    <source>
        <dbReference type="Proteomes" id="UP000784294"/>
    </source>
</evidence>
<proteinExistence type="predicted"/>
<dbReference type="Proteomes" id="UP000784294">
    <property type="component" value="Unassembled WGS sequence"/>
</dbReference>
<evidence type="ECO:0000313" key="2">
    <source>
        <dbReference type="EMBL" id="VEL15808.1"/>
    </source>
</evidence>
<reference evidence="2" key="1">
    <citation type="submission" date="2018-11" db="EMBL/GenBank/DDBJ databases">
        <authorList>
            <consortium name="Pathogen Informatics"/>
        </authorList>
    </citation>
    <scope>NUCLEOTIDE SEQUENCE</scope>
</reference>
<gene>
    <name evidence="2" type="ORF">PXEA_LOCUS9248</name>
</gene>